<keyword evidence="1" id="KW-0732">Signal</keyword>
<evidence type="ECO:0000256" key="1">
    <source>
        <dbReference type="SAM" id="SignalP"/>
    </source>
</evidence>
<gene>
    <name evidence="2" type="ORF">DPMN_115106</name>
</gene>
<organism evidence="2 3">
    <name type="scientific">Dreissena polymorpha</name>
    <name type="common">Zebra mussel</name>
    <name type="synonym">Mytilus polymorpha</name>
    <dbReference type="NCBI Taxonomy" id="45954"/>
    <lineage>
        <taxon>Eukaryota</taxon>
        <taxon>Metazoa</taxon>
        <taxon>Spiralia</taxon>
        <taxon>Lophotrochozoa</taxon>
        <taxon>Mollusca</taxon>
        <taxon>Bivalvia</taxon>
        <taxon>Autobranchia</taxon>
        <taxon>Heteroconchia</taxon>
        <taxon>Euheterodonta</taxon>
        <taxon>Imparidentia</taxon>
        <taxon>Neoheterodontei</taxon>
        <taxon>Myida</taxon>
        <taxon>Dreissenoidea</taxon>
        <taxon>Dreissenidae</taxon>
        <taxon>Dreissena</taxon>
    </lineage>
</organism>
<feature type="signal peptide" evidence="1">
    <location>
        <begin position="1"/>
        <end position="19"/>
    </location>
</feature>
<keyword evidence="3" id="KW-1185">Reference proteome</keyword>
<proteinExistence type="predicted"/>
<evidence type="ECO:0000313" key="2">
    <source>
        <dbReference type="EMBL" id="KAH3841633.1"/>
    </source>
</evidence>
<protein>
    <recommendedName>
        <fullName evidence="4">Secreted protein</fullName>
    </recommendedName>
</protein>
<feature type="chain" id="PRO_5038520146" description="Secreted protein" evidence="1">
    <location>
        <begin position="20"/>
        <end position="102"/>
    </location>
</feature>
<sequence length="102" mass="11341">MYMCHVIFSVAQVVPLLHAVLVPTTLGLVPLRPQHAQPVTPIKSVMLQRPPVSLVPLATAAQIRSLLTKKHVMPLSTRLKVKQLAIRAHQDIIVRAQAQPHW</sequence>
<dbReference type="EMBL" id="JAIWYP010000004">
    <property type="protein sequence ID" value="KAH3841633.1"/>
    <property type="molecule type" value="Genomic_DNA"/>
</dbReference>
<accession>A0A9D4QSM3</accession>
<dbReference type="AlphaFoldDB" id="A0A9D4QSM3"/>
<reference evidence="2" key="1">
    <citation type="journal article" date="2019" name="bioRxiv">
        <title>The Genome of the Zebra Mussel, Dreissena polymorpha: A Resource for Invasive Species Research.</title>
        <authorList>
            <person name="McCartney M.A."/>
            <person name="Auch B."/>
            <person name="Kono T."/>
            <person name="Mallez S."/>
            <person name="Zhang Y."/>
            <person name="Obille A."/>
            <person name="Becker A."/>
            <person name="Abrahante J.E."/>
            <person name="Garbe J."/>
            <person name="Badalamenti J.P."/>
            <person name="Herman A."/>
            <person name="Mangelson H."/>
            <person name="Liachko I."/>
            <person name="Sullivan S."/>
            <person name="Sone E.D."/>
            <person name="Koren S."/>
            <person name="Silverstein K.A.T."/>
            <person name="Beckman K.B."/>
            <person name="Gohl D.M."/>
        </authorList>
    </citation>
    <scope>NUCLEOTIDE SEQUENCE</scope>
    <source>
        <strain evidence="2">Duluth1</strain>
        <tissue evidence="2">Whole animal</tissue>
    </source>
</reference>
<evidence type="ECO:0008006" key="4">
    <source>
        <dbReference type="Google" id="ProtNLM"/>
    </source>
</evidence>
<reference evidence="2" key="2">
    <citation type="submission" date="2020-11" db="EMBL/GenBank/DDBJ databases">
        <authorList>
            <person name="McCartney M.A."/>
            <person name="Auch B."/>
            <person name="Kono T."/>
            <person name="Mallez S."/>
            <person name="Becker A."/>
            <person name="Gohl D.M."/>
            <person name="Silverstein K.A.T."/>
            <person name="Koren S."/>
            <person name="Bechman K.B."/>
            <person name="Herman A."/>
            <person name="Abrahante J.E."/>
            <person name="Garbe J."/>
        </authorList>
    </citation>
    <scope>NUCLEOTIDE SEQUENCE</scope>
    <source>
        <strain evidence="2">Duluth1</strain>
        <tissue evidence="2">Whole animal</tissue>
    </source>
</reference>
<comment type="caution">
    <text evidence="2">The sequence shown here is derived from an EMBL/GenBank/DDBJ whole genome shotgun (WGS) entry which is preliminary data.</text>
</comment>
<evidence type="ECO:0000313" key="3">
    <source>
        <dbReference type="Proteomes" id="UP000828390"/>
    </source>
</evidence>
<dbReference type="Proteomes" id="UP000828390">
    <property type="component" value="Unassembled WGS sequence"/>
</dbReference>
<name>A0A9D4QSM3_DREPO</name>